<reference evidence="2" key="2">
    <citation type="submission" date="2015-01" db="EMBL/GenBank/DDBJ databases">
        <title>Evolutionary Origins and Diversification of the Mycorrhizal Mutualists.</title>
        <authorList>
            <consortium name="DOE Joint Genome Institute"/>
            <consortium name="Mycorrhizal Genomics Consortium"/>
            <person name="Kohler A."/>
            <person name="Kuo A."/>
            <person name="Nagy L.G."/>
            <person name="Floudas D."/>
            <person name="Copeland A."/>
            <person name="Barry K.W."/>
            <person name="Cichocki N."/>
            <person name="Veneault-Fourrey C."/>
            <person name="LaButti K."/>
            <person name="Lindquist E.A."/>
            <person name="Lipzen A."/>
            <person name="Lundell T."/>
            <person name="Morin E."/>
            <person name="Murat C."/>
            <person name="Riley R."/>
            <person name="Ohm R."/>
            <person name="Sun H."/>
            <person name="Tunlid A."/>
            <person name="Henrissat B."/>
            <person name="Grigoriev I.V."/>
            <person name="Hibbett D.S."/>
            <person name="Martin F."/>
        </authorList>
    </citation>
    <scope>NUCLEOTIDE SEQUENCE [LARGE SCALE GENOMIC DNA]</scope>
    <source>
        <strain evidence="2">Marx 270</strain>
    </source>
</reference>
<evidence type="ECO:0000313" key="1">
    <source>
        <dbReference type="EMBL" id="KIN96897.1"/>
    </source>
</evidence>
<organism evidence="1 2">
    <name type="scientific">Pisolithus tinctorius Marx 270</name>
    <dbReference type="NCBI Taxonomy" id="870435"/>
    <lineage>
        <taxon>Eukaryota</taxon>
        <taxon>Fungi</taxon>
        <taxon>Dikarya</taxon>
        <taxon>Basidiomycota</taxon>
        <taxon>Agaricomycotina</taxon>
        <taxon>Agaricomycetes</taxon>
        <taxon>Agaricomycetidae</taxon>
        <taxon>Boletales</taxon>
        <taxon>Sclerodermatineae</taxon>
        <taxon>Pisolithaceae</taxon>
        <taxon>Pisolithus</taxon>
    </lineage>
</organism>
<protein>
    <submittedName>
        <fullName evidence="1">Uncharacterized protein</fullName>
    </submittedName>
</protein>
<accession>A0A0C3IIT9</accession>
<dbReference type="OrthoDB" id="2657661at2759"/>
<dbReference type="InParanoid" id="A0A0C3IIT9"/>
<dbReference type="AlphaFoldDB" id="A0A0C3IIT9"/>
<keyword evidence="2" id="KW-1185">Reference proteome</keyword>
<dbReference type="STRING" id="870435.A0A0C3IIT9"/>
<sequence>MYANLRGIKKQSHIKMALEMRYWTHCELYPHERMFDAAVYRELYRLVIHANAESITSDTSLAPFESTELSKMMDIVRVLQDSVGQVNDPIMCVVGEPKVSARSSSSLVAVTSLVLPLLLLAERPTSQSQHRNT</sequence>
<evidence type="ECO:0000313" key="2">
    <source>
        <dbReference type="Proteomes" id="UP000054217"/>
    </source>
</evidence>
<gene>
    <name evidence="1" type="ORF">M404DRAFT_922499</name>
</gene>
<proteinExistence type="predicted"/>
<dbReference type="EMBL" id="KN832037">
    <property type="protein sequence ID" value="KIN96897.1"/>
    <property type="molecule type" value="Genomic_DNA"/>
</dbReference>
<dbReference type="Proteomes" id="UP000054217">
    <property type="component" value="Unassembled WGS sequence"/>
</dbReference>
<name>A0A0C3IIT9_PISTI</name>
<dbReference type="HOGENOM" id="CLU_1907556_0_0_1"/>
<reference evidence="1 2" key="1">
    <citation type="submission" date="2014-04" db="EMBL/GenBank/DDBJ databases">
        <authorList>
            <consortium name="DOE Joint Genome Institute"/>
            <person name="Kuo A."/>
            <person name="Kohler A."/>
            <person name="Costa M.D."/>
            <person name="Nagy L.G."/>
            <person name="Floudas D."/>
            <person name="Copeland A."/>
            <person name="Barry K.W."/>
            <person name="Cichocki N."/>
            <person name="Veneault-Fourrey C."/>
            <person name="LaButti K."/>
            <person name="Lindquist E.A."/>
            <person name="Lipzen A."/>
            <person name="Lundell T."/>
            <person name="Morin E."/>
            <person name="Murat C."/>
            <person name="Sun H."/>
            <person name="Tunlid A."/>
            <person name="Henrissat B."/>
            <person name="Grigoriev I.V."/>
            <person name="Hibbett D.S."/>
            <person name="Martin F."/>
            <person name="Nordberg H.P."/>
            <person name="Cantor M.N."/>
            <person name="Hua S.X."/>
        </authorList>
    </citation>
    <scope>NUCLEOTIDE SEQUENCE [LARGE SCALE GENOMIC DNA]</scope>
    <source>
        <strain evidence="1 2">Marx 270</strain>
    </source>
</reference>